<sequence length="285" mass="32412">MKKLLLLLFSIWVMCIPLSAQTNRTEILLLGSDHLAQIYKKEYPNTDVLLPAKQKELQAFTALIEKYNPDMIMVEVLPEEQKSTDSLYALYLKNTLNLAALENGRSEVYQLAFRLGKKIGLPRIYCVNAPGGTSQSVLDNGENIELYKNETVALRKIVSEKYQALQKGTLSLKEYLTFVNQPQTYNLIYHLRYITPARVVNGTFKNPDEMIDTAFVNPAYIGAELISVFKNRDYKIYSNIVTTQLAHTPARILLIIGVAHIGSLKNIFQDDPDYKVIDAVRYLNQ</sequence>
<evidence type="ECO:0000313" key="3">
    <source>
        <dbReference type="Proteomes" id="UP001168528"/>
    </source>
</evidence>
<accession>A0ABT8R786</accession>
<dbReference type="Proteomes" id="UP001168528">
    <property type="component" value="Unassembled WGS sequence"/>
</dbReference>
<comment type="caution">
    <text evidence="2">The sequence shown here is derived from an EMBL/GenBank/DDBJ whole genome shotgun (WGS) entry which is preliminary data.</text>
</comment>
<dbReference type="InterPro" id="IPR043749">
    <property type="entry name" value="DUF5694"/>
</dbReference>
<dbReference type="EMBL" id="JAUKPO010000009">
    <property type="protein sequence ID" value="MDO1447966.1"/>
    <property type="molecule type" value="Genomic_DNA"/>
</dbReference>
<keyword evidence="3" id="KW-1185">Reference proteome</keyword>
<reference evidence="2" key="1">
    <citation type="submission" date="2023-07" db="EMBL/GenBank/DDBJ databases">
        <title>The genome sequence of Rhodocytophaga aerolata KACC 12507.</title>
        <authorList>
            <person name="Zhang X."/>
        </authorList>
    </citation>
    <scope>NUCLEOTIDE SEQUENCE</scope>
    <source>
        <strain evidence="2">KACC 12507</strain>
    </source>
</reference>
<dbReference type="RefSeq" id="WP_302038771.1">
    <property type="nucleotide sequence ID" value="NZ_JAUKPO010000009.1"/>
</dbReference>
<protein>
    <submittedName>
        <fullName evidence="2">DUF5694 domain-containing protein</fullName>
    </submittedName>
</protein>
<gene>
    <name evidence="2" type="ORF">Q0590_16965</name>
</gene>
<evidence type="ECO:0000256" key="1">
    <source>
        <dbReference type="SAM" id="SignalP"/>
    </source>
</evidence>
<organism evidence="2 3">
    <name type="scientific">Rhodocytophaga aerolata</name>
    <dbReference type="NCBI Taxonomy" id="455078"/>
    <lineage>
        <taxon>Bacteria</taxon>
        <taxon>Pseudomonadati</taxon>
        <taxon>Bacteroidota</taxon>
        <taxon>Cytophagia</taxon>
        <taxon>Cytophagales</taxon>
        <taxon>Rhodocytophagaceae</taxon>
        <taxon>Rhodocytophaga</taxon>
    </lineage>
</organism>
<feature type="chain" id="PRO_5046903063" evidence="1">
    <location>
        <begin position="21"/>
        <end position="285"/>
    </location>
</feature>
<evidence type="ECO:0000313" key="2">
    <source>
        <dbReference type="EMBL" id="MDO1447966.1"/>
    </source>
</evidence>
<proteinExistence type="predicted"/>
<feature type="signal peptide" evidence="1">
    <location>
        <begin position="1"/>
        <end position="20"/>
    </location>
</feature>
<name>A0ABT8R786_9BACT</name>
<keyword evidence="1" id="KW-0732">Signal</keyword>
<dbReference type="Pfam" id="PF18950">
    <property type="entry name" value="DUF5694"/>
    <property type="match status" value="1"/>
</dbReference>